<dbReference type="EMBL" id="FOFB01000031">
    <property type="protein sequence ID" value="SER26931.1"/>
    <property type="molecule type" value="Genomic_DNA"/>
</dbReference>
<dbReference type="Proteomes" id="UP000199021">
    <property type="component" value="Unassembled WGS sequence"/>
</dbReference>
<dbReference type="RefSeq" id="WP_090172524.1">
    <property type="nucleotide sequence ID" value="NZ_FOFB01000031.1"/>
</dbReference>
<dbReference type="STRING" id="478744.SAMN05444359_13142"/>
<organism evidence="1 2">
    <name type="scientific">Neolewinella agarilytica</name>
    <dbReference type="NCBI Taxonomy" id="478744"/>
    <lineage>
        <taxon>Bacteria</taxon>
        <taxon>Pseudomonadati</taxon>
        <taxon>Bacteroidota</taxon>
        <taxon>Saprospiria</taxon>
        <taxon>Saprospirales</taxon>
        <taxon>Lewinellaceae</taxon>
        <taxon>Neolewinella</taxon>
    </lineage>
</organism>
<evidence type="ECO:0000313" key="2">
    <source>
        <dbReference type="Proteomes" id="UP000199021"/>
    </source>
</evidence>
<dbReference type="AlphaFoldDB" id="A0A1H9MTL3"/>
<gene>
    <name evidence="1" type="ORF">SAMN05444359_13142</name>
</gene>
<evidence type="ECO:0008006" key="3">
    <source>
        <dbReference type="Google" id="ProtNLM"/>
    </source>
</evidence>
<name>A0A1H9MTL3_9BACT</name>
<proteinExistence type="predicted"/>
<sequence>MRALIFHHLIKVASVLFLLTVADHPPSIKQLAGYGELHTEESYGGCALDPEYELVHHTARRHLLYLFEDIAEAAGQAPDTYSVELIRNRGGESYINAMTCSSSRLIWVSVKAWEELHDYEPALALLIAHELAHGDLRSPFLLRTDPMQETERHLFQSLTYRQQWEVSADQRAAEFMLKAGYQPAQIRAAARYILQQEGATHLIPASFSHPSGWDRVALLGYYLQRGESVFAK</sequence>
<dbReference type="OrthoDB" id="1493579at2"/>
<reference evidence="2" key="1">
    <citation type="submission" date="2016-10" db="EMBL/GenBank/DDBJ databases">
        <authorList>
            <person name="Varghese N."/>
            <person name="Submissions S."/>
        </authorList>
    </citation>
    <scope>NUCLEOTIDE SEQUENCE [LARGE SCALE GENOMIC DNA]</scope>
    <source>
        <strain evidence="2">DSM 24740</strain>
    </source>
</reference>
<keyword evidence="2" id="KW-1185">Reference proteome</keyword>
<protein>
    <recommendedName>
        <fullName evidence="3">Peptidase family M48</fullName>
    </recommendedName>
</protein>
<evidence type="ECO:0000313" key="1">
    <source>
        <dbReference type="EMBL" id="SER26931.1"/>
    </source>
</evidence>
<dbReference type="InParanoid" id="A0A1H9MTL3"/>
<accession>A0A1H9MTL3</accession>